<comment type="caution">
    <text evidence="3">Lacks conserved residue(s) required for the propagation of feature annotation.</text>
</comment>
<evidence type="ECO:0000259" key="7">
    <source>
        <dbReference type="PROSITE" id="PS01180"/>
    </source>
</evidence>
<keyword evidence="2 3" id="KW-1015">Disulfide bond</keyword>
<feature type="region of interest" description="Disordered" evidence="4">
    <location>
        <begin position="701"/>
        <end position="739"/>
    </location>
</feature>
<keyword evidence="8" id="KW-1185">Reference proteome</keyword>
<evidence type="ECO:0000313" key="8">
    <source>
        <dbReference type="Proteomes" id="UP001652740"/>
    </source>
</evidence>
<dbReference type="PROSITE" id="PS01180">
    <property type="entry name" value="CUB"/>
    <property type="match status" value="2"/>
</dbReference>
<keyword evidence="6" id="KW-0732">Signal</keyword>
<sequence length="739" mass="84287">MTSPALIMLSLALVCSTIDTATEQTAAHDSNQRVHFIDNQLDNINATLNKNRTNLNNNKVKSKTKILEDDIYTSNDDIIKNFEMHKINVRRFNQEMATEQYGPHKEIPVKRDRYNKEVPVKREAPGKRYTNIYHEGIPRNRVKRSQDSHCEAFEYHGRDQRQIRHPYQKDDTNNTNYYSNVHCVTVINGTESSVIELTFVDIFHIEYHPDCAYDYLEIRDGSKGYSALLGKLCGHQFPRQIRTTGPYAWLKFHSDDTIEYEGFHINIAILNGYNSHRIPDKCYETLEGMYGDINSAKIDSACTTGSMGQALDILWTIKSPANTRIFLNFTTFILAKPNECEENVIQVFGSVLEYDAKLAHYCGSMANSVQTKGRDSKGVGDDGNLMYVRLYASKAAKAGTNFSATYTAFRTLDPNKDDKCNDTQFDCEDNTCIEKVLTCNGYANCRLKTDEDNTGANEHTETTSMLSQTHILVILVIFSLILSGMSFVFLFKCIRKLYQDHKIIKEHIRQSCEDRLDSLVSRRLTLDAQRLQRDSESRPSLERDNHTNEMFKQQRSFSKHKDSIDSDFIQETHLDVDSEPWRREVDRVPIEVEDIRIERNGRTRRSDISKREESIKSKSRESKEREKKEIRDVSVGAPDTKESSCQTRESLFQTDAPPSSEGSGSNSRGFSTFGYSGATIVRPSPPATINTSEVTIELLSQVPQHQDSVKQKKIPDRRPMSTETTRSAPDVIIVSKPIG</sequence>
<keyword evidence="5" id="KW-0812">Transmembrane</keyword>
<feature type="region of interest" description="Disordered" evidence="4">
    <location>
        <begin position="530"/>
        <end position="559"/>
    </location>
</feature>
<name>A0ABM3N7L2_GALME</name>
<dbReference type="SUPFAM" id="SSF49854">
    <property type="entry name" value="Spermadhesin, CUB domain"/>
    <property type="match status" value="2"/>
</dbReference>
<keyword evidence="5" id="KW-0472">Membrane</keyword>
<feature type="compositionally biased region" description="Basic and acidic residues" evidence="4">
    <location>
        <begin position="707"/>
        <end position="720"/>
    </location>
</feature>
<dbReference type="InterPro" id="IPR036055">
    <property type="entry name" value="LDL_receptor-like_sf"/>
</dbReference>
<feature type="transmembrane region" description="Helical" evidence="5">
    <location>
        <begin position="471"/>
        <end position="491"/>
    </location>
</feature>
<dbReference type="CDD" id="cd00112">
    <property type="entry name" value="LDLa"/>
    <property type="match status" value="1"/>
</dbReference>
<feature type="compositionally biased region" description="Polar residues" evidence="4">
    <location>
        <begin position="643"/>
        <end position="674"/>
    </location>
</feature>
<evidence type="ECO:0000256" key="2">
    <source>
        <dbReference type="ARBA" id="ARBA00023157"/>
    </source>
</evidence>
<dbReference type="InterPro" id="IPR000859">
    <property type="entry name" value="CUB_dom"/>
</dbReference>
<dbReference type="GeneID" id="113511494"/>
<feature type="signal peptide" evidence="6">
    <location>
        <begin position="1"/>
        <end position="20"/>
    </location>
</feature>
<feature type="compositionally biased region" description="Basic and acidic residues" evidence="4">
    <location>
        <begin position="530"/>
        <end position="549"/>
    </location>
</feature>
<evidence type="ECO:0000256" key="4">
    <source>
        <dbReference type="SAM" id="MobiDB-lite"/>
    </source>
</evidence>
<dbReference type="InterPro" id="IPR002172">
    <property type="entry name" value="LDrepeatLR_classA_rpt"/>
</dbReference>
<dbReference type="PROSITE" id="PS50068">
    <property type="entry name" value="LDLRA_2"/>
    <property type="match status" value="1"/>
</dbReference>
<evidence type="ECO:0000313" key="9">
    <source>
        <dbReference type="RefSeq" id="XP_052759575.1"/>
    </source>
</evidence>
<feature type="region of interest" description="Disordered" evidence="4">
    <location>
        <begin position="603"/>
        <end position="686"/>
    </location>
</feature>
<gene>
    <name evidence="9" type="primary">LOC113511494</name>
</gene>
<dbReference type="Gene3D" id="2.60.120.290">
    <property type="entry name" value="Spermadhesin, CUB domain"/>
    <property type="match status" value="2"/>
</dbReference>
<evidence type="ECO:0000256" key="1">
    <source>
        <dbReference type="ARBA" id="ARBA00022737"/>
    </source>
</evidence>
<keyword evidence="1" id="KW-0677">Repeat</keyword>
<evidence type="ECO:0000256" key="6">
    <source>
        <dbReference type="SAM" id="SignalP"/>
    </source>
</evidence>
<feature type="disulfide bond" evidence="3">
    <location>
        <begin position="427"/>
        <end position="445"/>
    </location>
</feature>
<dbReference type="Pfam" id="PF00431">
    <property type="entry name" value="CUB"/>
    <property type="match status" value="2"/>
</dbReference>
<feature type="domain" description="CUB" evidence="7">
    <location>
        <begin position="150"/>
        <end position="270"/>
    </location>
</feature>
<keyword evidence="5" id="KW-1133">Transmembrane helix</keyword>
<dbReference type="SMART" id="SM00192">
    <property type="entry name" value="LDLa"/>
    <property type="match status" value="1"/>
</dbReference>
<dbReference type="SMART" id="SM00042">
    <property type="entry name" value="CUB"/>
    <property type="match status" value="2"/>
</dbReference>
<reference evidence="9" key="1">
    <citation type="submission" date="2025-08" db="UniProtKB">
        <authorList>
            <consortium name="RefSeq"/>
        </authorList>
    </citation>
    <scope>IDENTIFICATION</scope>
    <source>
        <tissue evidence="9">Whole larvae</tissue>
    </source>
</reference>
<feature type="disulfide bond" evidence="3">
    <location>
        <begin position="420"/>
        <end position="432"/>
    </location>
</feature>
<dbReference type="PANTHER" id="PTHR24251:SF28">
    <property type="entry name" value="NEUROPILIN AND TOLLOID-LIKE, ISOFORM B"/>
    <property type="match status" value="1"/>
</dbReference>
<dbReference type="CDD" id="cd00041">
    <property type="entry name" value="CUB"/>
    <property type="match status" value="2"/>
</dbReference>
<protein>
    <submittedName>
        <fullName evidence="9">Neuropilin and tolloid-like protein 1</fullName>
    </submittedName>
</protein>
<dbReference type="Gene3D" id="4.10.400.10">
    <property type="entry name" value="Low-density Lipoprotein Receptor"/>
    <property type="match status" value="1"/>
</dbReference>
<proteinExistence type="predicted"/>
<organism evidence="8 9">
    <name type="scientific">Galleria mellonella</name>
    <name type="common">Greater wax moth</name>
    <dbReference type="NCBI Taxonomy" id="7137"/>
    <lineage>
        <taxon>Eukaryota</taxon>
        <taxon>Metazoa</taxon>
        <taxon>Ecdysozoa</taxon>
        <taxon>Arthropoda</taxon>
        <taxon>Hexapoda</taxon>
        <taxon>Insecta</taxon>
        <taxon>Pterygota</taxon>
        <taxon>Neoptera</taxon>
        <taxon>Endopterygota</taxon>
        <taxon>Lepidoptera</taxon>
        <taxon>Glossata</taxon>
        <taxon>Ditrysia</taxon>
        <taxon>Pyraloidea</taxon>
        <taxon>Pyralidae</taxon>
        <taxon>Galleriinae</taxon>
        <taxon>Galleria</taxon>
    </lineage>
</organism>
<feature type="compositionally biased region" description="Basic and acidic residues" evidence="4">
    <location>
        <begin position="603"/>
        <end position="632"/>
    </location>
</feature>
<evidence type="ECO:0000256" key="5">
    <source>
        <dbReference type="SAM" id="Phobius"/>
    </source>
</evidence>
<feature type="chain" id="PRO_5045273386" evidence="6">
    <location>
        <begin position="21"/>
        <end position="739"/>
    </location>
</feature>
<evidence type="ECO:0000256" key="3">
    <source>
        <dbReference type="PROSITE-ProRule" id="PRU00124"/>
    </source>
</evidence>
<dbReference type="Proteomes" id="UP001652740">
    <property type="component" value="Unplaced"/>
</dbReference>
<dbReference type="RefSeq" id="XP_052759575.1">
    <property type="nucleotide sequence ID" value="XM_052903615.1"/>
</dbReference>
<feature type="domain" description="CUB" evidence="7">
    <location>
        <begin position="282"/>
        <end position="409"/>
    </location>
</feature>
<dbReference type="InterPro" id="IPR035914">
    <property type="entry name" value="Sperma_CUB_dom_sf"/>
</dbReference>
<dbReference type="SUPFAM" id="SSF57424">
    <property type="entry name" value="LDL receptor-like module"/>
    <property type="match status" value="1"/>
</dbReference>
<accession>A0ABM3N7L2</accession>
<dbReference type="PANTHER" id="PTHR24251">
    <property type="entry name" value="OVOCHYMASE-RELATED"/>
    <property type="match status" value="1"/>
</dbReference>